<protein>
    <submittedName>
        <fullName evidence="1">Uncharacterized protein</fullName>
    </submittedName>
</protein>
<proteinExistence type="predicted"/>
<feature type="non-terminal residue" evidence="1">
    <location>
        <position position="13"/>
    </location>
</feature>
<evidence type="ECO:0000313" key="1">
    <source>
        <dbReference type="EMBL" id="CAF1525036.1"/>
    </source>
</evidence>
<accession>A0A815V2G3</accession>
<comment type="caution">
    <text evidence="1">The sequence shown here is derived from an EMBL/GenBank/DDBJ whole genome shotgun (WGS) entry which is preliminary data.</text>
</comment>
<sequence length="13" mass="1436">MTSSGRLRQSKGK</sequence>
<name>A0A815V2G3_9BILA</name>
<dbReference type="Proteomes" id="UP000663882">
    <property type="component" value="Unassembled WGS sequence"/>
</dbReference>
<evidence type="ECO:0000313" key="2">
    <source>
        <dbReference type="Proteomes" id="UP000663882"/>
    </source>
</evidence>
<dbReference type="EMBL" id="CAJNOO010017679">
    <property type="protein sequence ID" value="CAF1525036.1"/>
    <property type="molecule type" value="Genomic_DNA"/>
</dbReference>
<organism evidence="1 2">
    <name type="scientific">Rotaria sordida</name>
    <dbReference type="NCBI Taxonomy" id="392033"/>
    <lineage>
        <taxon>Eukaryota</taxon>
        <taxon>Metazoa</taxon>
        <taxon>Spiralia</taxon>
        <taxon>Gnathifera</taxon>
        <taxon>Rotifera</taxon>
        <taxon>Eurotatoria</taxon>
        <taxon>Bdelloidea</taxon>
        <taxon>Philodinida</taxon>
        <taxon>Philodinidae</taxon>
        <taxon>Rotaria</taxon>
    </lineage>
</organism>
<reference evidence="1" key="1">
    <citation type="submission" date="2021-02" db="EMBL/GenBank/DDBJ databases">
        <authorList>
            <person name="Nowell W R."/>
        </authorList>
    </citation>
    <scope>NUCLEOTIDE SEQUENCE</scope>
</reference>
<gene>
    <name evidence="1" type="ORF">RFH988_LOCUS39372</name>
</gene>